<dbReference type="Proteomes" id="UP000228945">
    <property type="component" value="Chromosome"/>
</dbReference>
<dbReference type="InterPro" id="IPR036844">
    <property type="entry name" value="Hint_dom_sf"/>
</dbReference>
<protein>
    <recommendedName>
        <fullName evidence="1">Hint domain-containing protein</fullName>
    </recommendedName>
</protein>
<reference evidence="2 3" key="1">
    <citation type="submission" date="2017-10" db="EMBL/GenBank/DDBJ databases">
        <title>Genome sequence of Caulobacter mirabilis FWC38.</title>
        <authorList>
            <person name="Fiebig A."/>
            <person name="Crosson S."/>
        </authorList>
    </citation>
    <scope>NUCLEOTIDE SEQUENCE [LARGE SCALE GENOMIC DNA]</scope>
    <source>
        <strain evidence="2 3">FWC 38</strain>
    </source>
</reference>
<evidence type="ECO:0000259" key="1">
    <source>
        <dbReference type="SMART" id="SM00306"/>
    </source>
</evidence>
<proteinExistence type="predicted"/>
<name>A0A2D2ATE7_9CAUL</name>
<dbReference type="AlphaFoldDB" id="A0A2D2ATE7"/>
<gene>
    <name evidence="2" type="ORF">CSW64_02085</name>
</gene>
<feature type="domain" description="Hint" evidence="1">
    <location>
        <begin position="1"/>
        <end position="97"/>
    </location>
</feature>
<dbReference type="InterPro" id="IPR003587">
    <property type="entry name" value="Hint_dom_N"/>
</dbReference>
<dbReference type="Gene3D" id="2.170.16.10">
    <property type="entry name" value="Hedgehog/Intein (Hint) domain"/>
    <property type="match status" value="1"/>
</dbReference>
<organism evidence="2 3">
    <name type="scientific">Caulobacter mirabilis</name>
    <dbReference type="NCBI Taxonomy" id="69666"/>
    <lineage>
        <taxon>Bacteria</taxon>
        <taxon>Pseudomonadati</taxon>
        <taxon>Pseudomonadota</taxon>
        <taxon>Alphaproteobacteria</taxon>
        <taxon>Caulobacterales</taxon>
        <taxon>Caulobacteraceae</taxon>
        <taxon>Caulobacter</taxon>
    </lineage>
</organism>
<dbReference type="RefSeq" id="WP_099620541.1">
    <property type="nucleotide sequence ID" value="NZ_CP024201.1"/>
</dbReference>
<keyword evidence="3" id="KW-1185">Reference proteome</keyword>
<accession>A0A2D2ATE7</accession>
<dbReference type="EMBL" id="CP024201">
    <property type="protein sequence ID" value="ATQ41284.1"/>
    <property type="molecule type" value="Genomic_DNA"/>
</dbReference>
<dbReference type="SUPFAM" id="SSF51294">
    <property type="entry name" value="Hedgehog/intein (Hint) domain"/>
    <property type="match status" value="1"/>
</dbReference>
<evidence type="ECO:0000313" key="3">
    <source>
        <dbReference type="Proteomes" id="UP000228945"/>
    </source>
</evidence>
<dbReference type="OrthoDB" id="7226361at2"/>
<evidence type="ECO:0000313" key="2">
    <source>
        <dbReference type="EMBL" id="ATQ41284.1"/>
    </source>
</evidence>
<sequence length="164" mass="17158">MSLAYGTLVAAPGGARRIEDIRHGDKVFASDGEDGWRPSTVAFSDGTPGGGGEWTMVRVVLADGDVVATMDHPFLMADGAIRRAERLASGDRLRAADGSQAVVYMVSLDRFRGGAHAVATDAPWKPGSLAGRLLQTGGVVTGDFILEQMSNSLQGSVLETEPEA</sequence>
<dbReference type="KEGG" id="cmb:CSW64_02085"/>
<dbReference type="SMART" id="SM00306">
    <property type="entry name" value="HintN"/>
    <property type="match status" value="1"/>
</dbReference>